<dbReference type="PANTHER" id="PTHR36110">
    <property type="entry name" value="RING-CLEAVING DIOXYGENASE MHQE-RELATED"/>
    <property type="match status" value="1"/>
</dbReference>
<evidence type="ECO:0000259" key="1">
    <source>
        <dbReference type="PROSITE" id="PS51819"/>
    </source>
</evidence>
<dbReference type="InterPro" id="IPR052537">
    <property type="entry name" value="Extradiol_RC_dioxygenase"/>
</dbReference>
<dbReference type="Pfam" id="PF00903">
    <property type="entry name" value="Glyoxalase"/>
    <property type="match status" value="2"/>
</dbReference>
<dbReference type="InterPro" id="IPR037523">
    <property type="entry name" value="VOC_core"/>
</dbReference>
<dbReference type="PANTHER" id="PTHR36110:SF4">
    <property type="entry name" value="RING-CLEAVING DIOXYGENASE MHQA-RELATED"/>
    <property type="match status" value="1"/>
</dbReference>
<keyword evidence="3" id="KW-1185">Reference proteome</keyword>
<dbReference type="Proteomes" id="UP000628840">
    <property type="component" value="Unassembled WGS sequence"/>
</dbReference>
<comment type="caution">
    <text evidence="2">The sequence shown here is derived from an EMBL/GenBank/DDBJ whole genome shotgun (WGS) entry which is preliminary data.</text>
</comment>
<dbReference type="OrthoDB" id="9710at2157"/>
<dbReference type="PROSITE" id="PS51819">
    <property type="entry name" value="VOC"/>
    <property type="match status" value="2"/>
</dbReference>
<dbReference type="EMBL" id="BMPF01000006">
    <property type="protein sequence ID" value="GGL43957.1"/>
    <property type="molecule type" value="Genomic_DNA"/>
</dbReference>
<dbReference type="Gene3D" id="3.10.180.10">
    <property type="entry name" value="2,3-Dihydroxybiphenyl 1,2-Dioxygenase, domain 1"/>
    <property type="match status" value="2"/>
</dbReference>
<dbReference type="RefSeq" id="WP_188884421.1">
    <property type="nucleotide sequence ID" value="NZ_BMPF01000006.1"/>
</dbReference>
<accession>A0A830F6J9</accession>
<dbReference type="AlphaFoldDB" id="A0A830F6J9"/>
<dbReference type="SUPFAM" id="SSF54593">
    <property type="entry name" value="Glyoxalase/Bleomycin resistance protein/Dihydroxybiphenyl dioxygenase"/>
    <property type="match status" value="1"/>
</dbReference>
<organism evidence="2 3">
    <name type="scientific">Halarchaeum grantii</name>
    <dbReference type="NCBI Taxonomy" id="1193105"/>
    <lineage>
        <taxon>Archaea</taxon>
        <taxon>Methanobacteriati</taxon>
        <taxon>Methanobacteriota</taxon>
        <taxon>Stenosarchaea group</taxon>
        <taxon>Halobacteria</taxon>
        <taxon>Halobacteriales</taxon>
        <taxon>Halobacteriaceae</taxon>
    </lineage>
</organism>
<gene>
    <name evidence="2" type="ORF">GCM10009037_29260</name>
</gene>
<evidence type="ECO:0000313" key="2">
    <source>
        <dbReference type="EMBL" id="GGL43957.1"/>
    </source>
</evidence>
<protein>
    <submittedName>
        <fullName evidence="2">Diguanylate cyclase</fullName>
    </submittedName>
</protein>
<sequence length="322" mass="35443">MLSDTPGIHHVTGLAGDAQANLDFYTEVLGLRLVRRTVNLEDVLQYHLLFGNADGSPGTVYTSFPAREAEDGRVGPPQPASMAFAVPEDSLGYWRERLADCGVASEEETRFGPDARYADDASPAPRAETALRFSDPDGTRIELVEADQPVEPWTSRVPEAHAIRGFFGVAVLSVEPYATASVLDTLGFDLVAQDGDRIRYRAPGDVGATIDVLDRDVPFGREGAGVLHHVAVRVADEAELHEWRDLFAERDLRVSRVKDRHVFHSLYVREPGGILFELATDGPGVTVDQPRERLGEELVLPGRYEEDRDLVESQLPALDYTP</sequence>
<reference evidence="2 3" key="1">
    <citation type="journal article" date="2019" name="Int. J. Syst. Evol. Microbiol.">
        <title>The Global Catalogue of Microorganisms (GCM) 10K type strain sequencing project: providing services to taxonomists for standard genome sequencing and annotation.</title>
        <authorList>
            <consortium name="The Broad Institute Genomics Platform"/>
            <consortium name="The Broad Institute Genome Sequencing Center for Infectious Disease"/>
            <person name="Wu L."/>
            <person name="Ma J."/>
        </authorList>
    </citation>
    <scope>NUCLEOTIDE SEQUENCE [LARGE SCALE GENOMIC DNA]</scope>
    <source>
        <strain evidence="2 3">JCM 19585</strain>
    </source>
</reference>
<dbReference type="InterPro" id="IPR004360">
    <property type="entry name" value="Glyas_Fos-R_dOase_dom"/>
</dbReference>
<evidence type="ECO:0000313" key="3">
    <source>
        <dbReference type="Proteomes" id="UP000628840"/>
    </source>
</evidence>
<name>A0A830F6J9_9EURY</name>
<dbReference type="InterPro" id="IPR029068">
    <property type="entry name" value="Glyas_Bleomycin-R_OHBP_Dase"/>
</dbReference>
<proteinExistence type="predicted"/>
<feature type="domain" description="VOC" evidence="1">
    <location>
        <begin position="165"/>
        <end position="281"/>
    </location>
</feature>
<feature type="domain" description="VOC" evidence="1">
    <location>
        <begin position="7"/>
        <end position="146"/>
    </location>
</feature>